<accession>A0AAD7UEP5</accession>
<organism evidence="2 3">
    <name type="scientific">Chrysophaeum taylorii</name>
    <dbReference type="NCBI Taxonomy" id="2483200"/>
    <lineage>
        <taxon>Eukaryota</taxon>
        <taxon>Sar</taxon>
        <taxon>Stramenopiles</taxon>
        <taxon>Ochrophyta</taxon>
        <taxon>Pelagophyceae</taxon>
        <taxon>Pelagomonadales</taxon>
        <taxon>Pelagomonadaceae</taxon>
        <taxon>Chrysophaeum</taxon>
    </lineage>
</organism>
<feature type="transmembrane region" description="Helical" evidence="1">
    <location>
        <begin position="120"/>
        <end position="139"/>
    </location>
</feature>
<gene>
    <name evidence="2" type="ORF">CTAYLR_003633</name>
</gene>
<feature type="transmembrane region" description="Helical" evidence="1">
    <location>
        <begin position="190"/>
        <end position="209"/>
    </location>
</feature>
<sequence length="210" mass="23288">MRIALLQSQLSRGRLHHSHYSRGGYAGVVGVGSSPTRLSAGLLPDSFDEQFQSFVEGLSGGTYSGSAFTVVQQEALIVGYLMLLAAVSPYVLGLFFPQTLNEQFFLPIYKDDAVGRTAEIYWKLMYATLGILLTTLAVVEVFTTNVSAAQLLRDTYLLWATFYTAATVKIRVEATRLNIIDVNRFGIQLWHSLVVLVMWASVYFSYAAYS</sequence>
<comment type="caution">
    <text evidence="2">The sequence shown here is derived from an EMBL/GenBank/DDBJ whole genome shotgun (WGS) entry which is preliminary data.</text>
</comment>
<evidence type="ECO:0000313" key="3">
    <source>
        <dbReference type="Proteomes" id="UP001230188"/>
    </source>
</evidence>
<evidence type="ECO:0000256" key="1">
    <source>
        <dbReference type="SAM" id="Phobius"/>
    </source>
</evidence>
<protein>
    <submittedName>
        <fullName evidence="2">Uncharacterized protein</fullName>
    </submittedName>
</protein>
<keyword evidence="1" id="KW-0812">Transmembrane</keyword>
<evidence type="ECO:0000313" key="2">
    <source>
        <dbReference type="EMBL" id="KAJ8602254.1"/>
    </source>
</evidence>
<feature type="transmembrane region" description="Helical" evidence="1">
    <location>
        <begin position="77"/>
        <end position="100"/>
    </location>
</feature>
<keyword evidence="1" id="KW-1133">Transmembrane helix</keyword>
<dbReference type="Proteomes" id="UP001230188">
    <property type="component" value="Unassembled WGS sequence"/>
</dbReference>
<keyword evidence="3" id="KW-1185">Reference proteome</keyword>
<dbReference type="EMBL" id="JAQMWT010000388">
    <property type="protein sequence ID" value="KAJ8602254.1"/>
    <property type="molecule type" value="Genomic_DNA"/>
</dbReference>
<keyword evidence="1" id="KW-0472">Membrane</keyword>
<name>A0AAD7UEP5_9STRA</name>
<feature type="transmembrane region" description="Helical" evidence="1">
    <location>
        <begin position="151"/>
        <end position="170"/>
    </location>
</feature>
<proteinExistence type="predicted"/>
<dbReference type="AlphaFoldDB" id="A0AAD7UEP5"/>
<reference evidence="2" key="1">
    <citation type="submission" date="2023-01" db="EMBL/GenBank/DDBJ databases">
        <title>Metagenome sequencing of chrysophaentin producing Chrysophaeum taylorii.</title>
        <authorList>
            <person name="Davison J."/>
            <person name="Bewley C."/>
        </authorList>
    </citation>
    <scope>NUCLEOTIDE SEQUENCE</scope>
    <source>
        <strain evidence="2">NIES-1699</strain>
    </source>
</reference>